<dbReference type="PROSITE" id="PS00109">
    <property type="entry name" value="PROTEIN_KINASE_TYR"/>
    <property type="match status" value="1"/>
</dbReference>
<evidence type="ECO:0000313" key="3">
    <source>
        <dbReference type="EMBL" id="KZT34403.1"/>
    </source>
</evidence>
<feature type="compositionally biased region" description="Low complexity" evidence="1">
    <location>
        <begin position="24"/>
        <end position="36"/>
    </location>
</feature>
<dbReference type="GO" id="GO:0004672">
    <property type="term" value="F:protein kinase activity"/>
    <property type="evidence" value="ECO:0007669"/>
    <property type="project" value="InterPro"/>
</dbReference>
<sequence>MSRSQPQHINRPPVVQHDRPPSSRPSSDSSFPSLLFMDTHTDEIPARSTTPVTSLSIEHTRSLQETPRSGMGSGSVMSTTEKNSTVETLLEAEMKGNLSMDAPQFFEEIFLTKEISDEMVQECFNCIIAEGLYSEAKQCFPNIPQQGLEKPMYAPTRDVMNAIIKWRHSKTELPPISTTAWYVATKGLVGATLGHQAVYPDLIDRATGETDIEGAEDGRLSWLDVRLICEVKPKDDKDTDISLHLQLAKYARKVFLYQGGRRRFVLGWTLCGSTVRGWLFDRSGGLSSEPYDFHREPHKFIRMILAIATLSPEDLGFDPTISVEIIDGQRFNVVEFDDGDPTSKHNGKYVIVKTLMPRPSLCGRGTFVWEVYKMGDPSNRRAIKDAWRDSKRKLSEGEIFQRIKKLLNGAKLEGVVDCLSFYDLQSPRRQSQSSFDDIQVSVRRGVQGNLGDRFAKRRHCRLLMAEAGTPLGEFKSLKELFGVLIDGVKGHQRLHDNMRILHRDISFGNILMSRKADPHTGHRRGFLIDLDFAKFLDDNDDENTVTHHKSPVEQHISPAMQRLSLNRQINTNTNTIDEVTQVAPITGTLPFIAIDVLRRGARHSHVHDLESFFWLLVWTCTVYDGAGNRVDLKRLHKKDDRRLMLKKLVKQDTYSEAADSKTGWLQNYLGDIRRYKDPAYGCHFFAIYFIPVLDCLSKLGALMQDGRDPVQEGPDVRTYSRVLWVLEQTYARLPSEDPAPDPLSLPKVIILKPYVQDSLDPRPTNQSEKGEPDAPITTHRERRSATRPSRSDR</sequence>
<dbReference type="SUPFAM" id="SSF56112">
    <property type="entry name" value="Protein kinase-like (PK-like)"/>
    <property type="match status" value="1"/>
</dbReference>
<dbReference type="InterPro" id="IPR000719">
    <property type="entry name" value="Prot_kinase_dom"/>
</dbReference>
<dbReference type="Gene3D" id="1.10.510.10">
    <property type="entry name" value="Transferase(Phosphotransferase) domain 1"/>
    <property type="match status" value="1"/>
</dbReference>
<protein>
    <recommendedName>
        <fullName evidence="2">Protein kinase domain-containing protein</fullName>
    </recommendedName>
</protein>
<dbReference type="InterPro" id="IPR011009">
    <property type="entry name" value="Kinase-like_dom_sf"/>
</dbReference>
<dbReference type="OrthoDB" id="5592585at2759"/>
<dbReference type="PANTHER" id="PTHR38248">
    <property type="entry name" value="FUNK1 6"/>
    <property type="match status" value="1"/>
</dbReference>
<dbReference type="AlphaFoldDB" id="A0A165ZL13"/>
<dbReference type="GO" id="GO:0005524">
    <property type="term" value="F:ATP binding"/>
    <property type="evidence" value="ECO:0007669"/>
    <property type="project" value="InterPro"/>
</dbReference>
<name>A0A165ZL13_9AGAM</name>
<keyword evidence="4" id="KW-1185">Reference proteome</keyword>
<feature type="region of interest" description="Disordered" evidence="1">
    <location>
        <begin position="756"/>
        <end position="793"/>
    </location>
</feature>
<accession>A0A165ZL13</accession>
<feature type="region of interest" description="Disordered" evidence="1">
    <location>
        <begin position="1"/>
        <end position="84"/>
    </location>
</feature>
<dbReference type="InterPro" id="IPR008266">
    <property type="entry name" value="Tyr_kinase_AS"/>
</dbReference>
<organism evidence="3 4">
    <name type="scientific">Sistotremastrum suecicum HHB10207 ss-3</name>
    <dbReference type="NCBI Taxonomy" id="1314776"/>
    <lineage>
        <taxon>Eukaryota</taxon>
        <taxon>Fungi</taxon>
        <taxon>Dikarya</taxon>
        <taxon>Basidiomycota</taxon>
        <taxon>Agaricomycotina</taxon>
        <taxon>Agaricomycetes</taxon>
        <taxon>Sistotremastrales</taxon>
        <taxon>Sistotremastraceae</taxon>
        <taxon>Sistotremastrum</taxon>
    </lineage>
</organism>
<feature type="compositionally biased region" description="Polar residues" evidence="1">
    <location>
        <begin position="47"/>
        <end position="67"/>
    </location>
</feature>
<dbReference type="PROSITE" id="PS50011">
    <property type="entry name" value="PROTEIN_KINASE_DOM"/>
    <property type="match status" value="1"/>
</dbReference>
<gene>
    <name evidence="3" type="ORF">SISSUDRAFT_1052851</name>
</gene>
<evidence type="ECO:0000256" key="1">
    <source>
        <dbReference type="SAM" id="MobiDB-lite"/>
    </source>
</evidence>
<proteinExistence type="predicted"/>
<dbReference type="Pfam" id="PF17667">
    <property type="entry name" value="Pkinase_fungal"/>
    <property type="match status" value="1"/>
</dbReference>
<dbReference type="InterPro" id="IPR040976">
    <property type="entry name" value="Pkinase_fungal"/>
</dbReference>
<evidence type="ECO:0000259" key="2">
    <source>
        <dbReference type="PROSITE" id="PS50011"/>
    </source>
</evidence>
<dbReference type="STRING" id="1314776.A0A165ZL13"/>
<dbReference type="Proteomes" id="UP000076798">
    <property type="component" value="Unassembled WGS sequence"/>
</dbReference>
<reference evidence="3 4" key="1">
    <citation type="journal article" date="2016" name="Mol. Biol. Evol.">
        <title>Comparative Genomics of Early-Diverging Mushroom-Forming Fungi Provides Insights into the Origins of Lignocellulose Decay Capabilities.</title>
        <authorList>
            <person name="Nagy L.G."/>
            <person name="Riley R."/>
            <person name="Tritt A."/>
            <person name="Adam C."/>
            <person name="Daum C."/>
            <person name="Floudas D."/>
            <person name="Sun H."/>
            <person name="Yadav J.S."/>
            <person name="Pangilinan J."/>
            <person name="Larsson K.H."/>
            <person name="Matsuura K."/>
            <person name="Barry K."/>
            <person name="Labutti K."/>
            <person name="Kuo R."/>
            <person name="Ohm R.A."/>
            <person name="Bhattacharya S.S."/>
            <person name="Shirouzu T."/>
            <person name="Yoshinaga Y."/>
            <person name="Martin F.M."/>
            <person name="Grigoriev I.V."/>
            <person name="Hibbett D.S."/>
        </authorList>
    </citation>
    <scope>NUCLEOTIDE SEQUENCE [LARGE SCALE GENOMIC DNA]</scope>
    <source>
        <strain evidence="3 4">HHB10207 ss-3</strain>
    </source>
</reference>
<evidence type="ECO:0000313" key="4">
    <source>
        <dbReference type="Proteomes" id="UP000076798"/>
    </source>
</evidence>
<dbReference type="EMBL" id="KV428183">
    <property type="protein sequence ID" value="KZT34403.1"/>
    <property type="molecule type" value="Genomic_DNA"/>
</dbReference>
<feature type="domain" description="Protein kinase" evidence="2">
    <location>
        <begin position="356"/>
        <end position="755"/>
    </location>
</feature>
<dbReference type="PANTHER" id="PTHR38248:SF2">
    <property type="entry name" value="FUNK1 11"/>
    <property type="match status" value="1"/>
</dbReference>